<evidence type="ECO:0000259" key="8">
    <source>
        <dbReference type="PROSITE" id="PS50102"/>
    </source>
</evidence>
<accession>A0AA38H9B6</accession>
<dbReference type="SMART" id="SM00360">
    <property type="entry name" value="RRM"/>
    <property type="match status" value="2"/>
</dbReference>
<evidence type="ECO:0000256" key="2">
    <source>
        <dbReference type="ARBA" id="ARBA00022664"/>
    </source>
</evidence>
<proteinExistence type="inferred from homology"/>
<name>A0AA38H9B6_9TREE</name>
<dbReference type="GO" id="GO:0003723">
    <property type="term" value="F:RNA binding"/>
    <property type="evidence" value="ECO:0007669"/>
    <property type="project" value="UniProtKB-UniRule"/>
</dbReference>
<evidence type="ECO:0000256" key="5">
    <source>
        <dbReference type="ARBA" id="ARBA00023187"/>
    </source>
</evidence>
<dbReference type="PANTHER" id="PTHR15608">
    <property type="entry name" value="SPLICING FACTOR U2AF-ASSOCIATED PROTEIN 2"/>
    <property type="match status" value="1"/>
</dbReference>
<dbReference type="Gene3D" id="3.30.70.330">
    <property type="match status" value="2"/>
</dbReference>
<keyword evidence="10" id="KW-1185">Reference proteome</keyword>
<dbReference type="EMBL" id="JAKWFO010000005">
    <property type="protein sequence ID" value="KAI9636655.1"/>
    <property type="molecule type" value="Genomic_DNA"/>
</dbReference>
<dbReference type="Proteomes" id="UP001164286">
    <property type="component" value="Unassembled WGS sequence"/>
</dbReference>
<gene>
    <name evidence="9" type="ORF">MKK02DRAFT_26112</name>
</gene>
<evidence type="ECO:0000256" key="7">
    <source>
        <dbReference type="SAM" id="MobiDB-lite"/>
    </source>
</evidence>
<dbReference type="GO" id="GO:0005684">
    <property type="term" value="C:U2-type spliceosomal complex"/>
    <property type="evidence" value="ECO:0007669"/>
    <property type="project" value="TreeGrafter"/>
</dbReference>
<dbReference type="PROSITE" id="PS50102">
    <property type="entry name" value="RRM"/>
    <property type="match status" value="1"/>
</dbReference>
<keyword evidence="2" id="KW-0507">mRNA processing</keyword>
<dbReference type="Pfam" id="PF00076">
    <property type="entry name" value="RRM_1"/>
    <property type="match status" value="2"/>
</dbReference>
<keyword evidence="5" id="KW-0508">mRNA splicing</keyword>
<dbReference type="InterPro" id="IPR000504">
    <property type="entry name" value="RRM_dom"/>
</dbReference>
<dbReference type="GeneID" id="77726344"/>
<dbReference type="GO" id="GO:0000398">
    <property type="term" value="P:mRNA splicing, via spliceosome"/>
    <property type="evidence" value="ECO:0007669"/>
    <property type="project" value="UniProtKB-ARBA"/>
</dbReference>
<evidence type="ECO:0000256" key="4">
    <source>
        <dbReference type="ARBA" id="ARBA00022884"/>
    </source>
</evidence>
<feature type="domain" description="RRM" evidence="8">
    <location>
        <begin position="118"/>
        <end position="206"/>
    </location>
</feature>
<keyword evidence="4 6" id="KW-0694">RNA-binding</keyword>
<protein>
    <recommendedName>
        <fullName evidence="8">RRM domain-containing protein</fullName>
    </recommendedName>
</protein>
<dbReference type="InterPro" id="IPR034393">
    <property type="entry name" value="TatSF1-like"/>
</dbReference>
<dbReference type="FunFam" id="3.30.70.330:FF:000105">
    <property type="entry name" value="HIV Tat-specific factor 1 homolog"/>
    <property type="match status" value="1"/>
</dbReference>
<dbReference type="PANTHER" id="PTHR15608:SF0">
    <property type="entry name" value="HIV TAT-SPECIFIC FACTOR 1"/>
    <property type="match status" value="1"/>
</dbReference>
<organism evidence="9 10">
    <name type="scientific">Dioszegia hungarica</name>
    <dbReference type="NCBI Taxonomy" id="4972"/>
    <lineage>
        <taxon>Eukaryota</taxon>
        <taxon>Fungi</taxon>
        <taxon>Dikarya</taxon>
        <taxon>Basidiomycota</taxon>
        <taxon>Agaricomycotina</taxon>
        <taxon>Tremellomycetes</taxon>
        <taxon>Tremellales</taxon>
        <taxon>Bulleribasidiaceae</taxon>
        <taxon>Dioszegia</taxon>
    </lineage>
</organism>
<reference evidence="9" key="1">
    <citation type="journal article" date="2022" name="G3 (Bethesda)">
        <title>High quality genome of the basidiomycete yeast Dioszegia hungarica PDD-24b-2 isolated from cloud water.</title>
        <authorList>
            <person name="Jarrige D."/>
            <person name="Haridas S."/>
            <person name="Bleykasten-Grosshans C."/>
            <person name="Joly M."/>
            <person name="Nadalig T."/>
            <person name="Sancelme M."/>
            <person name="Vuilleumier S."/>
            <person name="Grigoriev I.V."/>
            <person name="Amato P."/>
            <person name="Bringel F."/>
        </authorList>
    </citation>
    <scope>NUCLEOTIDE SEQUENCE</scope>
    <source>
        <strain evidence="9">PDD-24b-2</strain>
    </source>
</reference>
<keyword evidence="3" id="KW-0677">Repeat</keyword>
<dbReference type="AlphaFoldDB" id="A0AA38H9B6"/>
<evidence type="ECO:0000256" key="1">
    <source>
        <dbReference type="ARBA" id="ARBA00007747"/>
    </source>
</evidence>
<comment type="similarity">
    <text evidence="1">Belongs to the HTATSF1 family.</text>
</comment>
<dbReference type="InterPro" id="IPR012677">
    <property type="entry name" value="Nucleotide-bd_a/b_plait_sf"/>
</dbReference>
<feature type="region of interest" description="Disordered" evidence="7">
    <location>
        <begin position="77"/>
        <end position="118"/>
    </location>
</feature>
<comment type="caution">
    <text evidence="9">The sequence shown here is derived from an EMBL/GenBank/DDBJ whole genome shotgun (WGS) entry which is preliminary data.</text>
</comment>
<dbReference type="SUPFAM" id="SSF54928">
    <property type="entry name" value="RNA-binding domain, RBD"/>
    <property type="match status" value="2"/>
</dbReference>
<evidence type="ECO:0000313" key="9">
    <source>
        <dbReference type="EMBL" id="KAI9636655.1"/>
    </source>
</evidence>
<dbReference type="GO" id="GO:0005686">
    <property type="term" value="C:U2 snRNP"/>
    <property type="evidence" value="ECO:0007669"/>
    <property type="project" value="TreeGrafter"/>
</dbReference>
<dbReference type="RefSeq" id="XP_052946432.1">
    <property type="nucleotide sequence ID" value="XM_053087143.1"/>
</dbReference>
<evidence type="ECO:0000313" key="10">
    <source>
        <dbReference type="Proteomes" id="UP001164286"/>
    </source>
</evidence>
<dbReference type="CDD" id="cd12285">
    <property type="entry name" value="RRM3_RBM39_like"/>
    <property type="match status" value="1"/>
</dbReference>
<evidence type="ECO:0000256" key="6">
    <source>
        <dbReference type="PROSITE-ProRule" id="PRU00176"/>
    </source>
</evidence>
<evidence type="ECO:0000256" key="3">
    <source>
        <dbReference type="ARBA" id="ARBA00022737"/>
    </source>
</evidence>
<sequence length="395" mass="43522">MASAPQHPLPSEFTTDPRVFVDQQSGKHHYEDDNGQEWEWAGQVWIPLVDEDSWKAQQSAYAIAGVDENEPANAVVAREEKRNQQKRKRAGQDKDYTSNASTRAAASAAPHSTGPKKTGVFVSNLPPTATVSQLASVFSKAGVLLIGDDGEPRIKLYNDADGKFKGEALVIYFKEGSVSLAVTLLDDIELEMGAGAGNMRVKEAEYGDGWSGDKKGEADGRTYTAEEKQKMTKRIKMMQNKVTWHSDDDSDDPMAPIGGAPKPGVNRMARVVVLKGMFTLPDLDKDPALLLELKEDVREEAETMGQVTSVTLYDKEEDGVMTIKFKDSVSAEACVAKMNGRFFDKRRIQASIYTGKERFKRSGGRGLADEDDQRGETERLEGFANWLVDGSDNEE</sequence>
<dbReference type="InterPro" id="IPR035979">
    <property type="entry name" value="RBD_domain_sf"/>
</dbReference>
<feature type="compositionally biased region" description="Low complexity" evidence="7">
    <location>
        <begin position="97"/>
        <end position="113"/>
    </location>
</feature>